<keyword evidence="2" id="KW-0472">Membrane</keyword>
<dbReference type="RefSeq" id="WP_345200951.1">
    <property type="nucleotide sequence ID" value="NZ_BAABGM010000001.1"/>
</dbReference>
<keyword evidence="4" id="KW-1185">Reference proteome</keyword>
<accession>A0ABP8JVJ0</accession>
<sequence length="129" mass="13223">MTSPSTPPTPREDTLADEVFVDDTRTTPQPPPTPGTTPATASAAQQTTTQPTTTQPTTAATEPTYLRGPAPFAVVLGILGLVIAGATLVAELTDLSVPWTDLGPWSVVAAGLVVLMVGATGLRGSRTRD</sequence>
<organism evidence="3 4">
    <name type="scientific">Fodinibacter luteus</name>
    <dbReference type="NCBI Taxonomy" id="552064"/>
    <lineage>
        <taxon>Bacteria</taxon>
        <taxon>Bacillati</taxon>
        <taxon>Actinomycetota</taxon>
        <taxon>Actinomycetes</taxon>
        <taxon>Micrococcales</taxon>
        <taxon>Intrasporangiaceae</taxon>
        <taxon>Fodinibacter (ex Wang et al. 2009)</taxon>
    </lineage>
</organism>
<protein>
    <submittedName>
        <fullName evidence="3">Uncharacterized protein</fullName>
    </submittedName>
</protein>
<keyword evidence="2" id="KW-0812">Transmembrane</keyword>
<dbReference type="EMBL" id="BAABGM010000001">
    <property type="protein sequence ID" value="GAA4396418.1"/>
    <property type="molecule type" value="Genomic_DNA"/>
</dbReference>
<feature type="region of interest" description="Disordered" evidence="1">
    <location>
        <begin position="1"/>
        <end position="64"/>
    </location>
</feature>
<reference evidence="4" key="1">
    <citation type="journal article" date="2019" name="Int. J. Syst. Evol. Microbiol.">
        <title>The Global Catalogue of Microorganisms (GCM) 10K type strain sequencing project: providing services to taxonomists for standard genome sequencing and annotation.</title>
        <authorList>
            <consortium name="The Broad Institute Genomics Platform"/>
            <consortium name="The Broad Institute Genome Sequencing Center for Infectious Disease"/>
            <person name="Wu L."/>
            <person name="Ma J."/>
        </authorList>
    </citation>
    <scope>NUCLEOTIDE SEQUENCE [LARGE SCALE GENOMIC DNA]</scope>
    <source>
        <strain evidence="4">JCM 17809</strain>
    </source>
</reference>
<keyword evidence="2" id="KW-1133">Transmembrane helix</keyword>
<evidence type="ECO:0000256" key="1">
    <source>
        <dbReference type="SAM" id="MobiDB-lite"/>
    </source>
</evidence>
<gene>
    <name evidence="3" type="ORF">GCM10023168_00270</name>
</gene>
<feature type="transmembrane region" description="Helical" evidence="2">
    <location>
        <begin position="102"/>
        <end position="122"/>
    </location>
</feature>
<name>A0ABP8JVJ0_9MICO</name>
<proteinExistence type="predicted"/>
<feature type="compositionally biased region" description="Low complexity" evidence="1">
    <location>
        <begin position="36"/>
        <end position="64"/>
    </location>
</feature>
<comment type="caution">
    <text evidence="3">The sequence shown here is derived from an EMBL/GenBank/DDBJ whole genome shotgun (WGS) entry which is preliminary data.</text>
</comment>
<feature type="transmembrane region" description="Helical" evidence="2">
    <location>
        <begin position="72"/>
        <end position="90"/>
    </location>
</feature>
<evidence type="ECO:0000313" key="3">
    <source>
        <dbReference type="EMBL" id="GAA4396418.1"/>
    </source>
</evidence>
<dbReference type="Proteomes" id="UP001500945">
    <property type="component" value="Unassembled WGS sequence"/>
</dbReference>
<evidence type="ECO:0000256" key="2">
    <source>
        <dbReference type="SAM" id="Phobius"/>
    </source>
</evidence>
<evidence type="ECO:0000313" key="4">
    <source>
        <dbReference type="Proteomes" id="UP001500945"/>
    </source>
</evidence>